<dbReference type="EMBL" id="AHNZ02000650">
    <property type="protein sequence ID" value="EMO04429.1"/>
    <property type="molecule type" value="Genomic_DNA"/>
</dbReference>
<dbReference type="Gene3D" id="3.30.450.40">
    <property type="match status" value="1"/>
</dbReference>
<accession>M6RIJ7</accession>
<proteinExistence type="predicted"/>
<organism evidence="1 2">
    <name type="scientific">Leptospira interrogans serovar Icterohaemorrhagiae str. Verdun HP</name>
    <dbReference type="NCBI Taxonomy" id="1049910"/>
    <lineage>
        <taxon>Bacteria</taxon>
        <taxon>Pseudomonadati</taxon>
        <taxon>Spirochaetota</taxon>
        <taxon>Spirochaetia</taxon>
        <taxon>Leptospirales</taxon>
        <taxon>Leptospiraceae</taxon>
        <taxon>Leptospira</taxon>
    </lineage>
</organism>
<comment type="caution">
    <text evidence="1">The sequence shown here is derived from an EMBL/GenBank/DDBJ whole genome shotgun (WGS) entry which is preliminary data.</text>
</comment>
<evidence type="ECO:0000313" key="1">
    <source>
        <dbReference type="EMBL" id="EMO04429.1"/>
    </source>
</evidence>
<evidence type="ECO:0008006" key="3">
    <source>
        <dbReference type="Google" id="ProtNLM"/>
    </source>
</evidence>
<dbReference type="SUPFAM" id="SSF55781">
    <property type="entry name" value="GAF domain-like"/>
    <property type="match status" value="1"/>
</dbReference>
<sequence>MDGKIIGILNAADKKSGNSFDNADQNVLSTISNQIAEAYNSLLSKEQKEKLNLIYRDMQIASQIQLNSLPNIPKKSKD</sequence>
<protein>
    <recommendedName>
        <fullName evidence="3">GAF domain protein</fullName>
    </recommendedName>
</protein>
<name>M6RIJ7_LEPIR</name>
<dbReference type="InterPro" id="IPR029016">
    <property type="entry name" value="GAF-like_dom_sf"/>
</dbReference>
<reference evidence="1 2" key="1">
    <citation type="submission" date="2013-01" db="EMBL/GenBank/DDBJ databases">
        <authorList>
            <person name="Harkins D.M."/>
            <person name="Durkin A.S."/>
            <person name="Brinkac L.M."/>
            <person name="Haft D.H."/>
            <person name="Selengut J.D."/>
            <person name="Sanka R."/>
            <person name="DePew J."/>
            <person name="Purushe J."/>
            <person name="Picardeau M."/>
            <person name="Werts C."/>
            <person name="Goarant C."/>
            <person name="Vinetz J.M."/>
            <person name="Sutton G.G."/>
            <person name="Nierman W.C."/>
            <person name="Fouts D.E."/>
        </authorList>
    </citation>
    <scope>NUCLEOTIDE SEQUENCE [LARGE SCALE GENOMIC DNA]</scope>
    <source>
        <strain evidence="1 2">Verdun HP</strain>
    </source>
</reference>
<dbReference type="AlphaFoldDB" id="M6RIJ7"/>
<dbReference type="Proteomes" id="UP000012092">
    <property type="component" value="Unassembled WGS sequence"/>
</dbReference>
<evidence type="ECO:0000313" key="2">
    <source>
        <dbReference type="Proteomes" id="UP000012092"/>
    </source>
</evidence>
<gene>
    <name evidence="1" type="ORF">LEP1GSC116_1969</name>
</gene>